<keyword evidence="8" id="KW-0448">Lipopolysaccharide biosynthesis</keyword>
<organism evidence="11 12">
    <name type="scientific">Sagittula stellata (strain ATCC 700073 / DSM 11524 / E-37)</name>
    <dbReference type="NCBI Taxonomy" id="388399"/>
    <lineage>
        <taxon>Bacteria</taxon>
        <taxon>Pseudomonadati</taxon>
        <taxon>Pseudomonadota</taxon>
        <taxon>Alphaproteobacteria</taxon>
        <taxon>Rhodobacterales</taxon>
        <taxon>Roseobacteraceae</taxon>
        <taxon>Sagittula</taxon>
    </lineage>
</organism>
<evidence type="ECO:0000256" key="2">
    <source>
        <dbReference type="ARBA" id="ARBA00004713"/>
    </source>
</evidence>
<evidence type="ECO:0000256" key="8">
    <source>
        <dbReference type="RuleBase" id="RU365103"/>
    </source>
</evidence>
<evidence type="ECO:0000256" key="5">
    <source>
        <dbReference type="ARBA" id="ARBA00022679"/>
    </source>
</evidence>
<reference evidence="11 12" key="1">
    <citation type="submission" date="2006-06" db="EMBL/GenBank/DDBJ databases">
        <authorList>
            <person name="Moran M.A."/>
            <person name="Ferriera S."/>
            <person name="Johnson J."/>
            <person name="Kravitz S."/>
            <person name="Beeson K."/>
            <person name="Sutton G."/>
            <person name="Rogers Y.-H."/>
            <person name="Friedman R."/>
            <person name="Frazier M."/>
            <person name="Venter J.C."/>
        </authorList>
    </citation>
    <scope>NUCLEOTIDE SEQUENCE [LARGE SCALE GENOMIC DNA]</scope>
    <source>
        <strain evidence="11 12">E-37</strain>
    </source>
</reference>
<evidence type="ECO:0000256" key="3">
    <source>
        <dbReference type="ARBA" id="ARBA00012621"/>
    </source>
</evidence>
<dbReference type="Proteomes" id="UP000005713">
    <property type="component" value="Unassembled WGS sequence"/>
</dbReference>
<dbReference type="InterPro" id="IPR007507">
    <property type="entry name" value="Glycos_transf_N"/>
</dbReference>
<keyword evidence="8" id="KW-0472">Membrane</keyword>
<dbReference type="GO" id="GO:0005886">
    <property type="term" value="C:plasma membrane"/>
    <property type="evidence" value="ECO:0007669"/>
    <property type="project" value="UniProtKB-SubCell"/>
</dbReference>
<gene>
    <name evidence="11" type="ORF">SSE37_11869</name>
</gene>
<dbReference type="InterPro" id="IPR038107">
    <property type="entry name" value="Glycos_transf_N_sf"/>
</dbReference>
<accession>A3K3X6</accession>
<sequence length="396" mass="41916">MSLQAYLATTRGPGADKPQPLPPRPPGPLVWAWASGEERGRALASLCARLTGQHPDTEIVLSGDAPASGEALHLPAPAERLPDCTAYARHLKPDVVLWAGSNLRPALLHSLSEEGAHIIALDLTDQPPVAPAAARWLPDPAPAALALVDTLYATDEAAARRLRRLGMDATRIHVAGPLMDTDMPLPCADAQHEEVAALMSGRPVWLAARLRGGETYDILAAHRQAVRLNHRLLLVIVPACAQDAERILRAARQAQLRLCLWDEGETPDENTQVIITEGPETLGLWYRIAPLAYLGGSLVNGVGGEDPYEAATLGTAILYGPNVGGHLRSYTRLVEAGAARIVRDADSLAAAVLHLVAPDQAAAMAHAGWDVISSGAELVDTVIAEVAEVLDARGAV</sequence>
<dbReference type="EC" id="2.4.99.12" evidence="3 8"/>
<keyword evidence="5 8" id="KW-0808">Transferase</keyword>
<keyword evidence="8" id="KW-1003">Cell membrane</keyword>
<dbReference type="PANTHER" id="PTHR42755">
    <property type="entry name" value="3-DEOXY-MANNO-OCTULOSONATE CYTIDYLYLTRANSFERASE"/>
    <property type="match status" value="1"/>
</dbReference>
<dbReference type="GO" id="GO:0043842">
    <property type="term" value="F:Kdo transferase activity"/>
    <property type="evidence" value="ECO:0007669"/>
    <property type="project" value="UniProtKB-EC"/>
</dbReference>
<dbReference type="Gene3D" id="3.40.50.11720">
    <property type="entry name" value="3-Deoxy-D-manno-octulosonic-acid transferase, N-terminal domain"/>
    <property type="match status" value="1"/>
</dbReference>
<evidence type="ECO:0000256" key="4">
    <source>
        <dbReference type="ARBA" id="ARBA00019077"/>
    </source>
</evidence>
<evidence type="ECO:0000256" key="1">
    <source>
        <dbReference type="ARBA" id="ARBA00003394"/>
    </source>
</evidence>
<evidence type="ECO:0000313" key="12">
    <source>
        <dbReference type="Proteomes" id="UP000005713"/>
    </source>
</evidence>
<evidence type="ECO:0000256" key="6">
    <source>
        <dbReference type="ARBA" id="ARBA00031445"/>
    </source>
</evidence>
<dbReference type="EMBL" id="AAYA01000006">
    <property type="protein sequence ID" value="EBA08240.1"/>
    <property type="molecule type" value="Genomic_DNA"/>
</dbReference>
<comment type="pathway">
    <text evidence="2 8">Bacterial outer membrane biogenesis; LPS core biosynthesis.</text>
</comment>
<dbReference type="AlphaFoldDB" id="A3K3X6"/>
<comment type="function">
    <text evidence="1 8">Involved in lipopolysaccharide (LPS) biosynthesis. Catalyzes the transfer of 3-deoxy-D-manno-octulosonate (Kdo) residue(s) from CMP-Kdo to lipid IV(A), the tetraacyldisaccharide-1,4'-bisphosphate precursor of lipid A.</text>
</comment>
<dbReference type="UniPathway" id="UPA00958"/>
<evidence type="ECO:0000256" key="9">
    <source>
        <dbReference type="SAM" id="MobiDB-lite"/>
    </source>
</evidence>
<comment type="catalytic activity">
    <reaction evidence="7 8">
        <text>lipid IVA (E. coli) + CMP-3-deoxy-beta-D-manno-octulosonate = alpha-Kdo-(2-&gt;6)-lipid IVA (E. coli) + CMP + H(+)</text>
        <dbReference type="Rhea" id="RHEA:28066"/>
        <dbReference type="ChEBI" id="CHEBI:15378"/>
        <dbReference type="ChEBI" id="CHEBI:58603"/>
        <dbReference type="ChEBI" id="CHEBI:60364"/>
        <dbReference type="ChEBI" id="CHEBI:60377"/>
        <dbReference type="ChEBI" id="CHEBI:85987"/>
        <dbReference type="EC" id="2.4.99.12"/>
    </reaction>
</comment>
<dbReference type="Pfam" id="PF04413">
    <property type="entry name" value="Glycos_transf_N"/>
    <property type="match status" value="1"/>
</dbReference>
<evidence type="ECO:0000259" key="10">
    <source>
        <dbReference type="Pfam" id="PF04413"/>
    </source>
</evidence>
<dbReference type="GO" id="GO:0009244">
    <property type="term" value="P:lipopolysaccharide core region biosynthetic process"/>
    <property type="evidence" value="ECO:0007669"/>
    <property type="project" value="UniProtKB-UniRule"/>
</dbReference>
<dbReference type="Gene3D" id="3.40.50.2000">
    <property type="entry name" value="Glycogen Phosphorylase B"/>
    <property type="match status" value="1"/>
</dbReference>
<dbReference type="RefSeq" id="WP_005859165.1">
    <property type="nucleotide sequence ID" value="NZ_CP155729.1"/>
</dbReference>
<evidence type="ECO:0000256" key="7">
    <source>
        <dbReference type="ARBA" id="ARBA00049183"/>
    </source>
</evidence>
<dbReference type="eggNOG" id="COG1519">
    <property type="taxonomic scope" value="Bacteria"/>
</dbReference>
<feature type="domain" description="3-deoxy-D-manno-octulosonic-acid transferase N-terminal" evidence="10">
    <location>
        <begin position="30"/>
        <end position="178"/>
    </location>
</feature>
<dbReference type="GO" id="GO:0009245">
    <property type="term" value="P:lipid A biosynthetic process"/>
    <property type="evidence" value="ECO:0007669"/>
    <property type="project" value="TreeGrafter"/>
</dbReference>
<dbReference type="PANTHER" id="PTHR42755:SF1">
    <property type="entry name" value="3-DEOXY-D-MANNO-OCTULOSONIC ACID TRANSFERASE, MITOCHONDRIAL-RELATED"/>
    <property type="match status" value="1"/>
</dbReference>
<name>A3K3X6_SAGS3</name>
<comment type="subcellular location">
    <subcellularLocation>
        <location evidence="8">Cell membrane</location>
    </subcellularLocation>
</comment>
<keyword evidence="12" id="KW-1185">Reference proteome</keyword>
<dbReference type="SUPFAM" id="SSF53756">
    <property type="entry name" value="UDP-Glycosyltransferase/glycogen phosphorylase"/>
    <property type="match status" value="1"/>
</dbReference>
<proteinExistence type="inferred from homology"/>
<feature type="region of interest" description="Disordered" evidence="9">
    <location>
        <begin position="8"/>
        <end position="27"/>
    </location>
</feature>
<dbReference type="InterPro" id="IPR039901">
    <property type="entry name" value="Kdotransferase"/>
</dbReference>
<comment type="similarity">
    <text evidence="8">Belongs to the glycosyltransferase group 1 family.</text>
</comment>
<evidence type="ECO:0000313" key="11">
    <source>
        <dbReference type="EMBL" id="EBA08240.1"/>
    </source>
</evidence>
<protein>
    <recommendedName>
        <fullName evidence="4 8">3-deoxy-D-manno-octulosonic acid transferase</fullName>
        <shortName evidence="8">Kdo transferase</shortName>
        <ecNumber evidence="3 8">2.4.99.12</ecNumber>
    </recommendedName>
    <alternativeName>
        <fullName evidence="6 8">Lipid IV(A) 3-deoxy-D-manno-octulosonic acid transferase</fullName>
    </alternativeName>
</protein>
<comment type="caution">
    <text evidence="11">The sequence shown here is derived from an EMBL/GenBank/DDBJ whole genome shotgun (WGS) entry which is preliminary data.</text>
</comment>